<feature type="transmembrane region" description="Helical" evidence="5">
    <location>
        <begin position="311"/>
        <end position="329"/>
    </location>
</feature>
<evidence type="ECO:0000256" key="2">
    <source>
        <dbReference type="ARBA" id="ARBA00022692"/>
    </source>
</evidence>
<evidence type="ECO:0000313" key="9">
    <source>
        <dbReference type="Proteomes" id="UP000314223"/>
    </source>
</evidence>
<dbReference type="Proteomes" id="UP000632322">
    <property type="component" value="Unassembled WGS sequence"/>
</dbReference>
<comment type="subcellular location">
    <subcellularLocation>
        <location evidence="1">Cell membrane</location>
        <topology evidence="1">Multi-pass membrane protein</topology>
    </subcellularLocation>
</comment>
<dbReference type="Gene3D" id="1.20.1250.20">
    <property type="entry name" value="MFS general substrate transporter like domains"/>
    <property type="match status" value="2"/>
</dbReference>
<reference evidence="10" key="2">
    <citation type="journal article" date="2019" name="Int. J. Syst. Evol. Microbiol.">
        <title>The Global Catalogue of Microorganisms (GCM) 10K type strain sequencing project: providing services to taxonomists for standard genome sequencing and annotation.</title>
        <authorList>
            <consortium name="The Broad Institute Genomics Platform"/>
            <consortium name="The Broad Institute Genome Sequencing Center for Infectious Disease"/>
            <person name="Wu L."/>
            <person name="Ma J."/>
        </authorList>
    </citation>
    <scope>NUCLEOTIDE SEQUENCE [LARGE SCALE GENOMIC DNA]</scope>
    <source>
        <strain evidence="10">CGMCC 1.15472</strain>
    </source>
</reference>
<sequence>MTAQQPIAESAEHYEQPGVAWPRLPRGFLPLLGAAVATAYGALLSQAVLTLSLKSNELDADSATTVLSIVVAVGSIAAIVGNPLLGRLSDRTLSRIGRRRPYLLFGAGASVLGAFLATVAPTTALLAISYFITTVGMVAITVACAAIVPDQVPPEKRGTPSAMIGLGAPVGAVIGLFLAQLVQPNLTAMFMLPAGVSALTAVTLAVMIKDRRLDRSERPGFSFRELLMTFWVDPRRSPSFAWAWLSRLMIFFGVATVNAYQAFYLIMVHHIDPATVGTSILIATAILSGVSVILAPAVAKISDRVGRRKPFVIVAAIVFGLGLGLVAIAPSYPMFLVAVAVMGAGQGVYFAVDFALVTEVLPDPENPAKDLGLMNLAQSLPSTLVPTVAPALLALGASVSNPQNFTALFVAGVIAAILGAIFILPIRQVR</sequence>
<feature type="transmembrane region" description="Helical" evidence="5">
    <location>
        <begin position="405"/>
        <end position="426"/>
    </location>
</feature>
<dbReference type="EMBL" id="BMJG01000012">
    <property type="protein sequence ID" value="GGC44828.1"/>
    <property type="molecule type" value="Genomic_DNA"/>
</dbReference>
<dbReference type="InterPro" id="IPR011701">
    <property type="entry name" value="MFS"/>
</dbReference>
<dbReference type="InterPro" id="IPR036259">
    <property type="entry name" value="MFS_trans_sf"/>
</dbReference>
<gene>
    <name evidence="8" type="ORF">FHQ09_16220</name>
    <name evidence="7" type="ORF">GCM10010974_28990</name>
</gene>
<evidence type="ECO:0000259" key="6">
    <source>
        <dbReference type="PROSITE" id="PS50850"/>
    </source>
</evidence>
<keyword evidence="10" id="KW-1185">Reference proteome</keyword>
<evidence type="ECO:0000256" key="3">
    <source>
        <dbReference type="ARBA" id="ARBA00022989"/>
    </source>
</evidence>
<evidence type="ECO:0000313" key="10">
    <source>
        <dbReference type="Proteomes" id="UP000632322"/>
    </source>
</evidence>
<evidence type="ECO:0000256" key="1">
    <source>
        <dbReference type="ARBA" id="ARBA00004651"/>
    </source>
</evidence>
<dbReference type="PROSITE" id="PS50850">
    <property type="entry name" value="MFS"/>
    <property type="match status" value="1"/>
</dbReference>
<dbReference type="GO" id="GO:0022857">
    <property type="term" value="F:transmembrane transporter activity"/>
    <property type="evidence" value="ECO:0007669"/>
    <property type="project" value="InterPro"/>
</dbReference>
<keyword evidence="3 5" id="KW-1133">Transmembrane helix</keyword>
<evidence type="ECO:0000313" key="7">
    <source>
        <dbReference type="EMBL" id="GGC44828.1"/>
    </source>
</evidence>
<keyword evidence="2 5" id="KW-0812">Transmembrane</keyword>
<feature type="transmembrane region" description="Helical" evidence="5">
    <location>
        <begin position="160"/>
        <end position="182"/>
    </location>
</feature>
<feature type="transmembrane region" description="Helical" evidence="5">
    <location>
        <begin position="279"/>
        <end position="299"/>
    </location>
</feature>
<feature type="transmembrane region" description="Helical" evidence="5">
    <location>
        <begin position="102"/>
        <end position="121"/>
    </location>
</feature>
<feature type="transmembrane region" description="Helical" evidence="5">
    <location>
        <begin position="28"/>
        <end position="51"/>
    </location>
</feature>
<feature type="transmembrane region" description="Helical" evidence="5">
    <location>
        <begin position="127"/>
        <end position="148"/>
    </location>
</feature>
<dbReference type="Pfam" id="PF07690">
    <property type="entry name" value="MFS_1"/>
    <property type="match status" value="1"/>
</dbReference>
<evidence type="ECO:0000256" key="5">
    <source>
        <dbReference type="SAM" id="Phobius"/>
    </source>
</evidence>
<evidence type="ECO:0000313" key="8">
    <source>
        <dbReference type="EMBL" id="TNM53021.1"/>
    </source>
</evidence>
<dbReference type="SUPFAM" id="SSF103473">
    <property type="entry name" value="MFS general substrate transporter"/>
    <property type="match status" value="1"/>
</dbReference>
<accession>A0A5C4WXE6</accession>
<dbReference type="EMBL" id="VDMQ01000012">
    <property type="protein sequence ID" value="TNM53021.1"/>
    <property type="molecule type" value="Genomic_DNA"/>
</dbReference>
<dbReference type="PANTHER" id="PTHR23528">
    <property type="match status" value="1"/>
</dbReference>
<keyword evidence="4 5" id="KW-0472">Membrane</keyword>
<protein>
    <submittedName>
        <fullName evidence="8">MFS transporter</fullName>
    </submittedName>
</protein>
<feature type="transmembrane region" description="Helical" evidence="5">
    <location>
        <begin position="63"/>
        <end position="81"/>
    </location>
</feature>
<dbReference type="Proteomes" id="UP000314223">
    <property type="component" value="Unassembled WGS sequence"/>
</dbReference>
<dbReference type="InterPro" id="IPR020846">
    <property type="entry name" value="MFS_dom"/>
</dbReference>
<comment type="caution">
    <text evidence="8">The sequence shown here is derived from an EMBL/GenBank/DDBJ whole genome shotgun (WGS) entry which is preliminary data.</text>
</comment>
<reference evidence="7" key="4">
    <citation type="submission" date="2024-05" db="EMBL/GenBank/DDBJ databases">
        <authorList>
            <person name="Sun Q."/>
            <person name="Zhou Y."/>
        </authorList>
    </citation>
    <scope>NUCLEOTIDE SEQUENCE</scope>
    <source>
        <strain evidence="7">CGMCC 1.15472</strain>
    </source>
</reference>
<organism evidence="8 9">
    <name type="scientific">Brevibacterium sediminis</name>
    <dbReference type="NCBI Taxonomy" id="1857024"/>
    <lineage>
        <taxon>Bacteria</taxon>
        <taxon>Bacillati</taxon>
        <taxon>Actinomycetota</taxon>
        <taxon>Actinomycetes</taxon>
        <taxon>Micrococcales</taxon>
        <taxon>Brevibacteriaceae</taxon>
        <taxon>Brevibacterium</taxon>
    </lineage>
</organism>
<reference evidence="8 9" key="3">
    <citation type="submission" date="2019-06" db="EMBL/GenBank/DDBJ databases">
        <authorList>
            <person name="Mardanova A.M."/>
            <person name="Pudova D.S."/>
            <person name="Shagimardanova E.I."/>
            <person name="Gogoleva N.E."/>
            <person name="Lutfullin M.T."/>
            <person name="Hadieva G.F."/>
            <person name="Sharipova M.R."/>
        </authorList>
    </citation>
    <scope>NUCLEOTIDE SEQUENCE [LARGE SCALE GENOMIC DNA]</scope>
    <source>
        <strain evidence="8 9">MG-1</strain>
    </source>
</reference>
<dbReference type="InterPro" id="IPR005829">
    <property type="entry name" value="Sugar_transporter_CS"/>
</dbReference>
<dbReference type="AlphaFoldDB" id="A0A5C4WXE6"/>
<feature type="domain" description="Major facilitator superfamily (MFS) profile" evidence="6">
    <location>
        <begin position="31"/>
        <end position="430"/>
    </location>
</feature>
<dbReference type="PANTHER" id="PTHR23528:SF1">
    <property type="entry name" value="MAJOR FACILITATOR SUPERFAMILY (MFS) PROFILE DOMAIN-CONTAINING PROTEIN"/>
    <property type="match status" value="1"/>
</dbReference>
<dbReference type="RefSeq" id="WP_139469857.1">
    <property type="nucleotide sequence ID" value="NZ_BMJG01000012.1"/>
</dbReference>
<dbReference type="GO" id="GO:0005886">
    <property type="term" value="C:plasma membrane"/>
    <property type="evidence" value="ECO:0007669"/>
    <property type="project" value="UniProtKB-SubCell"/>
</dbReference>
<feature type="transmembrane region" description="Helical" evidence="5">
    <location>
        <begin position="244"/>
        <end position="267"/>
    </location>
</feature>
<feature type="transmembrane region" description="Helical" evidence="5">
    <location>
        <begin position="188"/>
        <end position="208"/>
    </location>
</feature>
<dbReference type="PROSITE" id="PS00216">
    <property type="entry name" value="SUGAR_TRANSPORT_1"/>
    <property type="match status" value="1"/>
</dbReference>
<name>A0A5C4WXE6_9MICO</name>
<proteinExistence type="predicted"/>
<reference evidence="7" key="1">
    <citation type="journal article" date="2014" name="Int. J. Syst. Evol. Microbiol.">
        <title>Complete genome of a new Firmicutes species belonging to the dominant human colonic microbiota ('Ruminococcus bicirculans') reveals two chromosomes and a selective capacity to utilize plant glucans.</title>
        <authorList>
            <consortium name="NISC Comparative Sequencing Program"/>
            <person name="Wegmann U."/>
            <person name="Louis P."/>
            <person name="Goesmann A."/>
            <person name="Henrissat B."/>
            <person name="Duncan S.H."/>
            <person name="Flint H.J."/>
        </authorList>
    </citation>
    <scope>NUCLEOTIDE SEQUENCE</scope>
    <source>
        <strain evidence="7">CGMCC 1.15472</strain>
    </source>
</reference>
<evidence type="ECO:0000256" key="4">
    <source>
        <dbReference type="ARBA" id="ARBA00023136"/>
    </source>
</evidence>